<dbReference type="EMBL" id="CP050831">
    <property type="protein sequence ID" value="QIU97579.1"/>
    <property type="molecule type" value="Genomic_DNA"/>
</dbReference>
<feature type="chain" id="PRO_5026160801" description="Lipoprotein" evidence="1">
    <location>
        <begin position="26"/>
        <end position="225"/>
    </location>
</feature>
<reference evidence="2 3" key="1">
    <citation type="submission" date="2020-03" db="EMBL/GenBank/DDBJ databases">
        <title>Genomic analysis of Bacteroides faecium CBA7301.</title>
        <authorList>
            <person name="Kim J."/>
            <person name="Roh S.W."/>
        </authorList>
    </citation>
    <scope>NUCLEOTIDE SEQUENCE [LARGE SCALE GENOMIC DNA]</scope>
    <source>
        <strain evidence="2 3">CBA7301</strain>
    </source>
</reference>
<dbReference type="KEGG" id="bfc:BacF7301_20770"/>
<evidence type="ECO:0000256" key="1">
    <source>
        <dbReference type="SAM" id="SignalP"/>
    </source>
</evidence>
<organism evidence="2 3">
    <name type="scientific">Bacteroides faecium</name>
    <dbReference type="NCBI Taxonomy" id="2715212"/>
    <lineage>
        <taxon>Bacteria</taxon>
        <taxon>Pseudomonadati</taxon>
        <taxon>Bacteroidota</taxon>
        <taxon>Bacteroidia</taxon>
        <taxon>Bacteroidales</taxon>
        <taxon>Bacteroidaceae</taxon>
        <taxon>Bacteroides</taxon>
    </lineage>
</organism>
<dbReference type="Proteomes" id="UP000501780">
    <property type="component" value="Chromosome"/>
</dbReference>
<proteinExistence type="predicted"/>
<evidence type="ECO:0000313" key="2">
    <source>
        <dbReference type="EMBL" id="QIU97579.1"/>
    </source>
</evidence>
<dbReference type="Pfam" id="PF14064">
    <property type="entry name" value="HmuY"/>
    <property type="match status" value="1"/>
</dbReference>
<sequence>MKRSSNAIFKYTIILGAAMSLSACNGLFENIYDAPIETEMEIKENSFSQVKTVEYTEWAYIDLSNRKVTTVPIGEEYESQIPEEWDFAIHRYDIKTNGGAAFQTSYTSIDDFLAARKLPADKDFLEDEWTTDKIAIDMSGMMDGKIVYTESYRNAVLSGWLDVNTSTMPPVYTMSNQVFLIRMKDNTYAAIRFTNYMNARGIKGYIDFDFSYPLDFDDNNNETNN</sequence>
<evidence type="ECO:0000313" key="3">
    <source>
        <dbReference type="Proteomes" id="UP000501780"/>
    </source>
</evidence>
<gene>
    <name evidence="2" type="ORF">BacF7301_20770</name>
</gene>
<dbReference type="CDD" id="cd12105">
    <property type="entry name" value="HmuY"/>
    <property type="match status" value="1"/>
</dbReference>
<feature type="signal peptide" evidence="1">
    <location>
        <begin position="1"/>
        <end position="25"/>
    </location>
</feature>
<dbReference type="PROSITE" id="PS51257">
    <property type="entry name" value="PROKAR_LIPOPROTEIN"/>
    <property type="match status" value="1"/>
</dbReference>
<protein>
    <recommendedName>
        <fullName evidence="4">Lipoprotein</fullName>
    </recommendedName>
</protein>
<dbReference type="RefSeq" id="WP_167967268.1">
    <property type="nucleotide sequence ID" value="NZ_CP050831.1"/>
</dbReference>
<name>A0A6H0KWM3_9BACE</name>
<keyword evidence="1" id="KW-0732">Signal</keyword>
<keyword evidence="3" id="KW-1185">Reference proteome</keyword>
<dbReference type="AlphaFoldDB" id="A0A6H0KWM3"/>
<accession>A0A6H0KWM3</accession>
<dbReference type="InterPro" id="IPR025921">
    <property type="entry name" value="HmuY"/>
</dbReference>
<evidence type="ECO:0008006" key="4">
    <source>
        <dbReference type="Google" id="ProtNLM"/>
    </source>
</evidence>